<dbReference type="GO" id="GO:0008253">
    <property type="term" value="F:5'-nucleotidase activity"/>
    <property type="evidence" value="ECO:0007669"/>
    <property type="project" value="TreeGrafter"/>
</dbReference>
<dbReference type="InterPro" id="IPR036412">
    <property type="entry name" value="HAD-like_sf"/>
</dbReference>
<keyword evidence="2" id="KW-0378">Hydrolase</keyword>
<evidence type="ECO:0000313" key="5">
    <source>
        <dbReference type="Proteomes" id="UP000252519"/>
    </source>
</evidence>
<dbReference type="Proteomes" id="UP000252519">
    <property type="component" value="Unassembled WGS sequence"/>
</dbReference>
<comment type="caution">
    <text evidence="4">The sequence shown here is derived from an EMBL/GenBank/DDBJ whole genome shotgun (WGS) entry which is preliminary data.</text>
</comment>
<dbReference type="PANTHER" id="PTHR12103">
    <property type="entry name" value="5'-NUCLEOTIDASE DOMAIN-CONTAINING"/>
    <property type="match status" value="1"/>
</dbReference>
<feature type="non-terminal residue" evidence="4">
    <location>
        <position position="1"/>
    </location>
</feature>
<keyword evidence="1" id="KW-0479">Metal-binding</keyword>
<dbReference type="PANTHER" id="PTHR12103:SF15">
    <property type="entry name" value="CYTOSOLIC PURINE 5'-NUCLEOTIDASE"/>
    <property type="match status" value="1"/>
</dbReference>
<evidence type="ECO:0000313" key="4">
    <source>
        <dbReference type="EMBL" id="RCN43537.1"/>
    </source>
</evidence>
<dbReference type="AlphaFoldDB" id="A0A368GKW7"/>
<evidence type="ECO:0000256" key="1">
    <source>
        <dbReference type="ARBA" id="ARBA00022723"/>
    </source>
</evidence>
<reference evidence="4 5" key="1">
    <citation type="submission" date="2014-10" db="EMBL/GenBank/DDBJ databases">
        <title>Draft genome of the hookworm Ancylostoma caninum.</title>
        <authorList>
            <person name="Mitreva M."/>
        </authorList>
    </citation>
    <scope>NUCLEOTIDE SEQUENCE [LARGE SCALE GENOMIC DNA]</scope>
    <source>
        <strain evidence="4 5">Baltimore</strain>
    </source>
</reference>
<keyword evidence="3" id="KW-0460">Magnesium</keyword>
<dbReference type="STRING" id="29170.A0A368GKW7"/>
<dbReference type="OrthoDB" id="10252832at2759"/>
<dbReference type="EMBL" id="JOJR01000154">
    <property type="protein sequence ID" value="RCN43537.1"/>
    <property type="molecule type" value="Genomic_DNA"/>
</dbReference>
<dbReference type="InterPro" id="IPR008380">
    <property type="entry name" value="HAD-SF_hydro_IG_5-nucl"/>
</dbReference>
<evidence type="ECO:0000256" key="3">
    <source>
        <dbReference type="ARBA" id="ARBA00022842"/>
    </source>
</evidence>
<protein>
    <submittedName>
        <fullName evidence="4">Uncharacterized protein</fullName>
    </submittedName>
</protein>
<proteinExistence type="predicted"/>
<name>A0A368GKW7_ANCCA</name>
<sequence length="171" mass="20048">LFCVGTRACVCLVYNSPICEQLAFDLALERLIDIGYPKEIRICEYKKEFVVRNAWFDKRLGNLLKTDEHCNILRAFRGFRKLQKKEIRGQYPNKHIALEETRIFVLNTIFNVPETLLLATVVDYFEHKCGSDYTRLASGLGYKRRDKQQIVLFSTIFEDCRSTIDFIHTQV</sequence>
<dbReference type="GO" id="GO:0046872">
    <property type="term" value="F:metal ion binding"/>
    <property type="evidence" value="ECO:0007669"/>
    <property type="project" value="UniProtKB-KW"/>
</dbReference>
<keyword evidence="5" id="KW-1185">Reference proteome</keyword>
<dbReference type="SUPFAM" id="SSF56784">
    <property type="entry name" value="HAD-like"/>
    <property type="match status" value="1"/>
</dbReference>
<organism evidence="4 5">
    <name type="scientific">Ancylostoma caninum</name>
    <name type="common">Dog hookworm</name>
    <dbReference type="NCBI Taxonomy" id="29170"/>
    <lineage>
        <taxon>Eukaryota</taxon>
        <taxon>Metazoa</taxon>
        <taxon>Ecdysozoa</taxon>
        <taxon>Nematoda</taxon>
        <taxon>Chromadorea</taxon>
        <taxon>Rhabditida</taxon>
        <taxon>Rhabditina</taxon>
        <taxon>Rhabditomorpha</taxon>
        <taxon>Strongyloidea</taxon>
        <taxon>Ancylostomatidae</taxon>
        <taxon>Ancylostomatinae</taxon>
        <taxon>Ancylostoma</taxon>
    </lineage>
</organism>
<gene>
    <name evidence="4" type="ORF">ANCCAN_10500</name>
</gene>
<accession>A0A368GKW7</accession>
<evidence type="ECO:0000256" key="2">
    <source>
        <dbReference type="ARBA" id="ARBA00022801"/>
    </source>
</evidence>
<dbReference type="Pfam" id="PF05761">
    <property type="entry name" value="5_nucleotid"/>
    <property type="match status" value="1"/>
</dbReference>